<evidence type="ECO:0000313" key="2">
    <source>
        <dbReference type="Proteomes" id="UP000255224"/>
    </source>
</evidence>
<sequence>MMGKNIRLSKNKQVKFKNKSIVTKAIIQN</sequence>
<name>A0A376EG96_CHRCU</name>
<evidence type="ECO:0000313" key="1">
    <source>
        <dbReference type="EMBL" id="STD07935.1"/>
    </source>
</evidence>
<accession>A0A376EG96</accession>
<dbReference type="Proteomes" id="UP000255224">
    <property type="component" value="Unassembled WGS sequence"/>
</dbReference>
<proteinExistence type="predicted"/>
<protein>
    <submittedName>
        <fullName evidence="1">Uncharacterized protein</fullName>
    </submittedName>
</protein>
<dbReference type="AlphaFoldDB" id="A0A376EG96"/>
<dbReference type="EMBL" id="UFVQ01000003">
    <property type="protein sequence ID" value="STD07935.1"/>
    <property type="molecule type" value="Genomic_DNA"/>
</dbReference>
<reference evidence="1 2" key="1">
    <citation type="submission" date="2018-06" db="EMBL/GenBank/DDBJ databases">
        <authorList>
            <consortium name="Pathogen Informatics"/>
            <person name="Doyle S."/>
        </authorList>
    </citation>
    <scope>NUCLEOTIDE SEQUENCE [LARGE SCALE GENOMIC DNA]</scope>
    <source>
        <strain evidence="1 2">NCTC13533</strain>
    </source>
</reference>
<organism evidence="1 2">
    <name type="scientific">Chryseobacterium carnipullorum</name>
    <dbReference type="NCBI Taxonomy" id="1124835"/>
    <lineage>
        <taxon>Bacteria</taxon>
        <taxon>Pseudomonadati</taxon>
        <taxon>Bacteroidota</taxon>
        <taxon>Flavobacteriia</taxon>
        <taxon>Flavobacteriales</taxon>
        <taxon>Weeksellaceae</taxon>
        <taxon>Chryseobacterium group</taxon>
        <taxon>Chryseobacterium</taxon>
    </lineage>
</organism>
<gene>
    <name evidence="1" type="ORF">NCTC13533_04323</name>
</gene>